<evidence type="ECO:0000313" key="2">
    <source>
        <dbReference type="EMBL" id="MFG6462163.1"/>
    </source>
</evidence>
<proteinExistence type="predicted"/>
<accession>A0ABW7GJM0</accession>
<feature type="signal peptide" evidence="1">
    <location>
        <begin position="1"/>
        <end position="24"/>
    </location>
</feature>
<keyword evidence="1" id="KW-0732">Signal</keyword>
<dbReference type="PROSITE" id="PS51257">
    <property type="entry name" value="PROKAR_LIPOPROTEIN"/>
    <property type="match status" value="1"/>
</dbReference>
<organism evidence="2 3">
    <name type="scientific">Pelomonas lactea</name>
    <dbReference type="NCBI Taxonomy" id="3299030"/>
    <lineage>
        <taxon>Bacteria</taxon>
        <taxon>Pseudomonadati</taxon>
        <taxon>Pseudomonadota</taxon>
        <taxon>Betaproteobacteria</taxon>
        <taxon>Burkholderiales</taxon>
        <taxon>Sphaerotilaceae</taxon>
        <taxon>Roseateles</taxon>
    </lineage>
</organism>
<evidence type="ECO:0008006" key="4">
    <source>
        <dbReference type="Google" id="ProtNLM"/>
    </source>
</evidence>
<sequence>MPSPRLLVLLLSLAGAGCAPIPHAATTMPAISGSLTSAGAPVVGREVWAAQGTDDLPCGQPWVKATTDQNGRFTLPRQTEWRLIYAPSFTSSKLIKLCVSTAGQARLIFRVGFIPTTPQAIELACDLETPASRQTHGGLCRMDGMTGSGA</sequence>
<comment type="caution">
    <text evidence="2">The sequence shown here is derived from an EMBL/GenBank/DDBJ whole genome shotgun (WGS) entry which is preliminary data.</text>
</comment>
<keyword evidence="3" id="KW-1185">Reference proteome</keyword>
<dbReference type="Proteomes" id="UP001606302">
    <property type="component" value="Unassembled WGS sequence"/>
</dbReference>
<name>A0ABW7GJM0_9BURK</name>
<feature type="chain" id="PRO_5046127237" description="Carboxypeptidase regulatory-like domain-containing protein" evidence="1">
    <location>
        <begin position="25"/>
        <end position="150"/>
    </location>
</feature>
<reference evidence="2 3" key="1">
    <citation type="submission" date="2024-08" db="EMBL/GenBank/DDBJ databases">
        <authorList>
            <person name="Lu H."/>
        </authorList>
    </citation>
    <scope>NUCLEOTIDE SEQUENCE [LARGE SCALE GENOMIC DNA]</scope>
    <source>
        <strain evidence="2 3">DXS20W</strain>
    </source>
</reference>
<gene>
    <name evidence="2" type="ORF">ACG04Q_11335</name>
</gene>
<evidence type="ECO:0000313" key="3">
    <source>
        <dbReference type="Proteomes" id="UP001606302"/>
    </source>
</evidence>
<evidence type="ECO:0000256" key="1">
    <source>
        <dbReference type="SAM" id="SignalP"/>
    </source>
</evidence>
<dbReference type="RefSeq" id="WP_394511031.1">
    <property type="nucleotide sequence ID" value="NZ_JBIGHX010000003.1"/>
</dbReference>
<protein>
    <recommendedName>
        <fullName evidence="4">Carboxypeptidase regulatory-like domain-containing protein</fullName>
    </recommendedName>
</protein>
<dbReference type="EMBL" id="JBIGHX010000003">
    <property type="protein sequence ID" value="MFG6462163.1"/>
    <property type="molecule type" value="Genomic_DNA"/>
</dbReference>